<gene>
    <name evidence="2" type="ORF">ERS852551_01121</name>
</gene>
<dbReference type="OrthoDB" id="9805989at2"/>
<name>A0A174P337_9FIRM</name>
<feature type="transmembrane region" description="Helical" evidence="1">
    <location>
        <begin position="453"/>
        <end position="473"/>
    </location>
</feature>
<feature type="transmembrane region" description="Helical" evidence="1">
    <location>
        <begin position="422"/>
        <end position="441"/>
    </location>
</feature>
<dbReference type="InterPro" id="IPR011435">
    <property type="entry name" value="UmpAB"/>
</dbReference>
<feature type="transmembrane region" description="Helical" evidence="1">
    <location>
        <begin position="201"/>
        <end position="225"/>
    </location>
</feature>
<accession>A0A174P337</accession>
<feature type="transmembrane region" description="Helical" evidence="1">
    <location>
        <begin position="392"/>
        <end position="410"/>
    </location>
</feature>
<organism evidence="2 3">
    <name type="scientific">Anaerotruncus colihominis</name>
    <dbReference type="NCBI Taxonomy" id="169435"/>
    <lineage>
        <taxon>Bacteria</taxon>
        <taxon>Bacillati</taxon>
        <taxon>Bacillota</taxon>
        <taxon>Clostridia</taxon>
        <taxon>Eubacteriales</taxon>
        <taxon>Oscillospiraceae</taxon>
        <taxon>Anaerotruncus</taxon>
    </lineage>
</organism>
<feature type="transmembrane region" description="Helical" evidence="1">
    <location>
        <begin position="291"/>
        <end position="316"/>
    </location>
</feature>
<dbReference type="Proteomes" id="UP000095765">
    <property type="component" value="Unassembled WGS sequence"/>
</dbReference>
<sequence>MRKNLKLKINEALSSVLPITLIVLLLSFTLTPMPTGTLMLFIFGAALLIIGMGFFSLGADIAMMPMGDGMGRKLVGHNRTALAVIVCFLIGAVVTIAEPDLQVLARQVPAVPDMIIILTVAAGVGVFLSVAMLRTKIRIQLRTMLLILYLAVFALAIFVPRAFLAVAFDSGGVTTGPITVPFIMALGIGMAGASGNDENNFGMVALCSIGPILAVMILGLCYSSTSVNYTPFSVPTVFTSQDVGKQFAAGFPTYIREVILGLLPILVLFAIFQFAALRLRRHSIVKILIGMSYTFIGLVLFLTGANVGFMPAGYFIGGEMASLPQKWILIPLGMIVGYFIVTAEPAVHVLNKQVEETTSGAISQHVMRLSLSIGVAVSIGLSMVRVLTGISILWFLVPGYALALGLMFVVPKMFTAIAFDSGGVASGPMTATFLLPFAMGACESLGGDVLMDAFGIVAMVAMTPLITIQIVGLDYKRRLRKAEAAAISAIDDEVIDYTDAANAQASQEDL</sequence>
<keyword evidence="1" id="KW-0812">Transmembrane</keyword>
<dbReference type="RefSeq" id="WP_055244542.1">
    <property type="nucleotide sequence ID" value="NZ_CABIWA010000003.1"/>
</dbReference>
<feature type="transmembrane region" description="Helical" evidence="1">
    <location>
        <begin position="37"/>
        <end position="59"/>
    </location>
</feature>
<feature type="transmembrane region" description="Helical" evidence="1">
    <location>
        <begin position="328"/>
        <end position="347"/>
    </location>
</feature>
<dbReference type="AlphaFoldDB" id="A0A174P337"/>
<keyword evidence="1" id="KW-0472">Membrane</keyword>
<evidence type="ECO:0000256" key="1">
    <source>
        <dbReference type="SAM" id="Phobius"/>
    </source>
</evidence>
<evidence type="ECO:0000313" key="2">
    <source>
        <dbReference type="EMBL" id="CUP53941.1"/>
    </source>
</evidence>
<feature type="transmembrane region" description="Helical" evidence="1">
    <location>
        <begin position="145"/>
        <end position="168"/>
    </location>
</feature>
<feature type="transmembrane region" description="Helical" evidence="1">
    <location>
        <begin position="258"/>
        <end position="279"/>
    </location>
</feature>
<feature type="transmembrane region" description="Helical" evidence="1">
    <location>
        <begin position="109"/>
        <end position="133"/>
    </location>
</feature>
<feature type="transmembrane region" description="Helical" evidence="1">
    <location>
        <begin position="80"/>
        <end position="97"/>
    </location>
</feature>
<dbReference type="EMBL" id="CZBE01000006">
    <property type="protein sequence ID" value="CUP53941.1"/>
    <property type="molecule type" value="Genomic_DNA"/>
</dbReference>
<keyword evidence="1" id="KW-1133">Transmembrane helix</keyword>
<feature type="transmembrane region" description="Helical" evidence="1">
    <location>
        <begin position="174"/>
        <end position="194"/>
    </location>
</feature>
<proteinExistence type="predicted"/>
<dbReference type="Pfam" id="PF07556">
    <property type="entry name" value="DUF1538"/>
    <property type="match status" value="2"/>
</dbReference>
<feature type="transmembrane region" description="Helical" evidence="1">
    <location>
        <begin position="368"/>
        <end position="386"/>
    </location>
</feature>
<evidence type="ECO:0000313" key="3">
    <source>
        <dbReference type="Proteomes" id="UP000095765"/>
    </source>
</evidence>
<reference evidence="2 3" key="1">
    <citation type="submission" date="2015-09" db="EMBL/GenBank/DDBJ databases">
        <authorList>
            <consortium name="Pathogen Informatics"/>
        </authorList>
    </citation>
    <scope>NUCLEOTIDE SEQUENCE [LARGE SCALE GENOMIC DNA]</scope>
    <source>
        <strain evidence="2 3">2789STDY5834939</strain>
    </source>
</reference>
<feature type="transmembrane region" description="Helical" evidence="1">
    <location>
        <begin position="12"/>
        <end position="31"/>
    </location>
</feature>
<protein>
    <submittedName>
        <fullName evidence="2">Protein of uncharacterized function (DUF1538)</fullName>
    </submittedName>
</protein>